<evidence type="ECO:0000313" key="6">
    <source>
        <dbReference type="EMBL" id="MET3654724.1"/>
    </source>
</evidence>
<name>A0ABV2K3R4_9GAMM</name>
<reference evidence="6 7" key="1">
    <citation type="submission" date="2024-06" db="EMBL/GenBank/DDBJ databases">
        <title>Sorghum-associated microbial communities from plants grown in Nebraska, USA.</title>
        <authorList>
            <person name="Schachtman D."/>
        </authorList>
    </citation>
    <scope>NUCLEOTIDE SEQUENCE [LARGE SCALE GENOMIC DNA]</scope>
    <source>
        <strain evidence="6 7">1073</strain>
    </source>
</reference>
<evidence type="ECO:0000313" key="7">
    <source>
        <dbReference type="Proteomes" id="UP001549184"/>
    </source>
</evidence>
<dbReference type="PANTHER" id="PTHR33420">
    <property type="entry name" value="FIMBRIAL SUBUNIT ELFA-RELATED"/>
    <property type="match status" value="1"/>
</dbReference>
<evidence type="ECO:0000256" key="1">
    <source>
        <dbReference type="ARBA" id="ARBA00004561"/>
    </source>
</evidence>
<evidence type="ECO:0000259" key="5">
    <source>
        <dbReference type="Pfam" id="PF00419"/>
    </source>
</evidence>
<dbReference type="PANTHER" id="PTHR33420:SF12">
    <property type="entry name" value="FIMBRIN-LIKE PROTEIN FIMI-RELATED"/>
    <property type="match status" value="1"/>
</dbReference>
<dbReference type="Proteomes" id="UP001549184">
    <property type="component" value="Unassembled WGS sequence"/>
</dbReference>
<dbReference type="InterPro" id="IPR000259">
    <property type="entry name" value="Adhesion_dom_fimbrial"/>
</dbReference>
<keyword evidence="4" id="KW-0281">Fimbrium</keyword>
<dbReference type="Gene3D" id="2.60.40.3310">
    <property type="match status" value="1"/>
</dbReference>
<dbReference type="InterPro" id="IPR008966">
    <property type="entry name" value="Adhesion_dom_sf"/>
</dbReference>
<comment type="similarity">
    <text evidence="2">Belongs to the fimbrial protein family.</text>
</comment>
<sequence length="377" mass="39098">MTFKIASHPRRRGIVTRLGLLLWLFIVGAAPVWANCTRITPATPTNGSISLTGTITVGRDVPVGTELYRASYRADPTMQLNCGAGAYSWQFNLGGTLNVDSSWTPPLGAKLYKTSVSGIGVYFWSANAGGPFGLPKSNFDPGTFASASTYTFSPVGGNGGSTVQSVEVSFVRTSGPLGAGPLTPTSIPTVQQGLSSGNFTPVFTAAATGSLVVVAGTCTTPDVTVDLGTHYTTELKGVGPIGQWINVPIALNNCPAFFGQSWQFVNTTTTPTTTTRYSLANNSIQYSVTPTTSIVSGSPGVMALQSGGATGIGIQMGDGKGNPLQYNTKIAPSSLSNLSSTTGSNRQLTLQARYYQTTSTPTAGQANGQATVTLTYL</sequence>
<gene>
    <name evidence="6" type="ORF">ABIC75_004472</name>
</gene>
<evidence type="ECO:0000256" key="4">
    <source>
        <dbReference type="ARBA" id="ARBA00023263"/>
    </source>
</evidence>
<evidence type="ECO:0000256" key="3">
    <source>
        <dbReference type="ARBA" id="ARBA00022729"/>
    </source>
</evidence>
<dbReference type="EMBL" id="JBEPMU010000009">
    <property type="protein sequence ID" value="MET3654724.1"/>
    <property type="molecule type" value="Genomic_DNA"/>
</dbReference>
<dbReference type="Gene3D" id="2.60.40.1090">
    <property type="entry name" value="Fimbrial-type adhesion domain"/>
    <property type="match status" value="1"/>
</dbReference>
<dbReference type="InterPro" id="IPR036937">
    <property type="entry name" value="Adhesion_dom_fimbrial_sf"/>
</dbReference>
<keyword evidence="3" id="KW-0732">Signal</keyword>
<protein>
    <submittedName>
        <fullName evidence="6">Type 1 fimbria pilin</fullName>
    </submittedName>
</protein>
<accession>A0ABV2K3R4</accession>
<feature type="domain" description="Fimbrial-type adhesion" evidence="5">
    <location>
        <begin position="211"/>
        <end position="376"/>
    </location>
</feature>
<dbReference type="SUPFAM" id="SSF49401">
    <property type="entry name" value="Bacterial adhesins"/>
    <property type="match status" value="1"/>
</dbReference>
<dbReference type="RefSeq" id="WP_354016067.1">
    <property type="nucleotide sequence ID" value="NZ_JBEPMU010000009.1"/>
</dbReference>
<comment type="subcellular location">
    <subcellularLocation>
        <location evidence="1">Fimbrium</location>
    </subcellularLocation>
</comment>
<proteinExistence type="inferred from homology"/>
<comment type="caution">
    <text evidence="6">The sequence shown here is derived from an EMBL/GenBank/DDBJ whole genome shotgun (WGS) entry which is preliminary data.</text>
</comment>
<keyword evidence="7" id="KW-1185">Reference proteome</keyword>
<dbReference type="Pfam" id="PF00419">
    <property type="entry name" value="Fimbrial"/>
    <property type="match status" value="1"/>
</dbReference>
<organism evidence="6 7">
    <name type="scientific">Dyella japonica</name>
    <dbReference type="NCBI Taxonomy" id="231455"/>
    <lineage>
        <taxon>Bacteria</taxon>
        <taxon>Pseudomonadati</taxon>
        <taxon>Pseudomonadota</taxon>
        <taxon>Gammaproteobacteria</taxon>
        <taxon>Lysobacterales</taxon>
        <taxon>Rhodanobacteraceae</taxon>
        <taxon>Dyella</taxon>
    </lineage>
</organism>
<evidence type="ECO:0000256" key="2">
    <source>
        <dbReference type="ARBA" id="ARBA00006671"/>
    </source>
</evidence>
<dbReference type="InterPro" id="IPR050263">
    <property type="entry name" value="Bact_Fimbrial_Adh_Pro"/>
</dbReference>